<feature type="domain" description="Uncharacterized protein TP-0789" evidence="1">
    <location>
        <begin position="91"/>
        <end position="267"/>
    </location>
</feature>
<evidence type="ECO:0000259" key="1">
    <source>
        <dbReference type="Pfam" id="PF17131"/>
    </source>
</evidence>
<organism evidence="2 3">
    <name type="scientific">Vibrio fortis</name>
    <dbReference type="NCBI Taxonomy" id="212667"/>
    <lineage>
        <taxon>Bacteria</taxon>
        <taxon>Pseudomonadati</taxon>
        <taxon>Pseudomonadota</taxon>
        <taxon>Gammaproteobacteria</taxon>
        <taxon>Vibrionales</taxon>
        <taxon>Vibrionaceae</taxon>
        <taxon>Vibrio</taxon>
    </lineage>
</organism>
<comment type="caution">
    <text evidence="2">The sequence shown here is derived from an EMBL/GenBank/DDBJ whole genome shotgun (WGS) entry which is preliminary data.</text>
</comment>
<gene>
    <name evidence="2" type="ORF">VFDL14_11070</name>
</gene>
<name>A0A066UQE1_9VIBR</name>
<dbReference type="InterPro" id="IPR011220">
    <property type="entry name" value="UCP028205"/>
</dbReference>
<dbReference type="CDD" id="cd16329">
    <property type="entry name" value="LolA_like"/>
    <property type="match status" value="1"/>
</dbReference>
<dbReference type="Proteomes" id="UP000027219">
    <property type="component" value="Unassembled WGS sequence"/>
</dbReference>
<evidence type="ECO:0000313" key="3">
    <source>
        <dbReference type="Proteomes" id="UP000027219"/>
    </source>
</evidence>
<protein>
    <submittedName>
        <fullName evidence="2">Membrane protein</fullName>
    </submittedName>
</protein>
<dbReference type="STRING" id="212667.VFDL14_11070"/>
<dbReference type="PIRSF" id="PIRSF028205">
    <property type="entry name" value="UCP028205"/>
    <property type="match status" value="1"/>
</dbReference>
<evidence type="ECO:0000313" key="2">
    <source>
        <dbReference type="EMBL" id="KDN26423.1"/>
    </source>
</evidence>
<dbReference type="Gene3D" id="2.50.20.10">
    <property type="entry name" value="Lipoprotein localisation LolA/LolB/LppX"/>
    <property type="match status" value="1"/>
</dbReference>
<accession>A0A066UQE1</accession>
<sequence length="273" mass="31257">MFNDLNAISNRRASQTVWHHTVMTCLLMLSFVFSGSSWAVDAEQVTEMIAKADRYRLNSEQASKVVSVVHLFDNDKLDKTRQYNVYTRPNRESLVIFKSAVEAGQKMLMIEDNYWLLMPKSRRPIRITPMQKLLGEASVGDISTLTWSEDYRGEWVQQENVELDNGELVTTHKLKLTAKTKGASYQSIDLWLTTDRAFPVKADLYLRSGKLAKQAWFDEGERNGLPSVVAMSLLDKIQPNKRTLIEYQEISEQSLADKYYNPAYLSRNSVSGL</sequence>
<dbReference type="AlphaFoldDB" id="A0A066UQE1"/>
<dbReference type="Pfam" id="PF17131">
    <property type="entry name" value="LolA_like"/>
    <property type="match status" value="1"/>
</dbReference>
<dbReference type="InterPro" id="IPR033399">
    <property type="entry name" value="TP_0789-like"/>
</dbReference>
<keyword evidence="3" id="KW-1185">Reference proteome</keyword>
<proteinExistence type="predicted"/>
<dbReference type="EMBL" id="JFFR01000033">
    <property type="protein sequence ID" value="KDN26423.1"/>
    <property type="molecule type" value="Genomic_DNA"/>
</dbReference>
<reference evidence="2 3" key="1">
    <citation type="submission" date="2014-02" db="EMBL/GenBank/DDBJ databases">
        <title>Vibrio fortis Dalian14 Genome Sequencing.</title>
        <authorList>
            <person name="Wang Y."/>
            <person name="Song L."/>
            <person name="Liu G."/>
            <person name="Ding J."/>
        </authorList>
    </citation>
    <scope>NUCLEOTIDE SEQUENCE [LARGE SCALE GENOMIC DNA]</scope>
    <source>
        <strain evidence="2 3">Dalian14</strain>
    </source>
</reference>